<proteinExistence type="predicted"/>
<accession>A0ABR2NCP0</accession>
<protein>
    <submittedName>
        <fullName evidence="1">Uncharacterized protein</fullName>
    </submittedName>
</protein>
<keyword evidence="2" id="KW-1185">Reference proteome</keyword>
<organism evidence="1 2">
    <name type="scientific">Hibiscus sabdariffa</name>
    <name type="common">roselle</name>
    <dbReference type="NCBI Taxonomy" id="183260"/>
    <lineage>
        <taxon>Eukaryota</taxon>
        <taxon>Viridiplantae</taxon>
        <taxon>Streptophyta</taxon>
        <taxon>Embryophyta</taxon>
        <taxon>Tracheophyta</taxon>
        <taxon>Spermatophyta</taxon>
        <taxon>Magnoliopsida</taxon>
        <taxon>eudicotyledons</taxon>
        <taxon>Gunneridae</taxon>
        <taxon>Pentapetalae</taxon>
        <taxon>rosids</taxon>
        <taxon>malvids</taxon>
        <taxon>Malvales</taxon>
        <taxon>Malvaceae</taxon>
        <taxon>Malvoideae</taxon>
        <taxon>Hibiscus</taxon>
    </lineage>
</organism>
<gene>
    <name evidence="1" type="ORF">V6N11_046890</name>
</gene>
<dbReference type="EMBL" id="JBBPBN010000173">
    <property type="protein sequence ID" value="KAK8973930.1"/>
    <property type="molecule type" value="Genomic_DNA"/>
</dbReference>
<comment type="caution">
    <text evidence="1">The sequence shown here is derived from an EMBL/GenBank/DDBJ whole genome shotgun (WGS) entry which is preliminary data.</text>
</comment>
<reference evidence="1 2" key="1">
    <citation type="journal article" date="2024" name="G3 (Bethesda)">
        <title>Genome assembly of Hibiscus sabdariffa L. provides insights into metabolisms of medicinal natural products.</title>
        <authorList>
            <person name="Kim T."/>
        </authorList>
    </citation>
    <scope>NUCLEOTIDE SEQUENCE [LARGE SCALE GENOMIC DNA]</scope>
    <source>
        <strain evidence="1">TK-2024</strain>
        <tissue evidence="1">Old leaves</tissue>
    </source>
</reference>
<name>A0ABR2NCP0_9ROSI</name>
<sequence>MARTCISSAAMRFPLLPVNRRPPPSRTGGDLCSLMFCHLASGEDRSAPTRGPLGQNGEDSVRRLVDFLGGGPPRTMEGLDELGGVEVLLALRSPSLNSLVTLMRMRGSKAVVCYPSFPPFELGAGVGAGYGGSHGKLGKIAVAERKWEGRGTQGGGKEGL</sequence>
<dbReference type="Proteomes" id="UP001396334">
    <property type="component" value="Unassembled WGS sequence"/>
</dbReference>
<evidence type="ECO:0000313" key="2">
    <source>
        <dbReference type="Proteomes" id="UP001396334"/>
    </source>
</evidence>
<evidence type="ECO:0000313" key="1">
    <source>
        <dbReference type="EMBL" id="KAK8973930.1"/>
    </source>
</evidence>